<sequence>MDNFPTKVIKKKKKHKRYRLLLCVILCKTYKVDKWGLQFHKETFYFCFDRISYIFLK</sequence>
<dbReference type="EMBL" id="LTAG01000075">
    <property type="protein sequence ID" value="KXO16395.1"/>
    <property type="molecule type" value="Genomic_DNA"/>
</dbReference>
<dbReference type="Proteomes" id="UP000070093">
    <property type="component" value="Unassembled WGS sequence"/>
</dbReference>
<comment type="caution">
    <text evidence="1">The sequence shown here is derived from an EMBL/GenBank/DDBJ whole genome shotgun (WGS) entry which is preliminary data.</text>
</comment>
<name>A0A137SV98_9BACT</name>
<gene>
    <name evidence="1" type="ORF">HMPREF3202_01398</name>
</gene>
<reference evidence="1 2" key="1">
    <citation type="submission" date="2016-02" db="EMBL/GenBank/DDBJ databases">
        <authorList>
            <person name="Wen L."/>
            <person name="He K."/>
            <person name="Yang H."/>
        </authorList>
    </citation>
    <scope>NUCLEOTIDE SEQUENCE [LARGE SCALE GENOMIC DNA]</scope>
    <source>
        <strain evidence="1 2">GED7880</strain>
    </source>
</reference>
<dbReference type="AlphaFoldDB" id="A0A137SV98"/>
<dbReference type="PATRIC" id="fig|28125.4.peg.1382"/>
<proteinExistence type="predicted"/>
<protein>
    <submittedName>
        <fullName evidence="1">Uncharacterized protein</fullName>
    </submittedName>
</protein>
<accession>A0A137SV98</accession>
<evidence type="ECO:0000313" key="2">
    <source>
        <dbReference type="Proteomes" id="UP000070093"/>
    </source>
</evidence>
<organism evidence="1 2">
    <name type="scientific">Prevotella bivia</name>
    <dbReference type="NCBI Taxonomy" id="28125"/>
    <lineage>
        <taxon>Bacteria</taxon>
        <taxon>Pseudomonadati</taxon>
        <taxon>Bacteroidota</taxon>
        <taxon>Bacteroidia</taxon>
        <taxon>Bacteroidales</taxon>
        <taxon>Prevotellaceae</taxon>
        <taxon>Prevotella</taxon>
    </lineage>
</organism>
<evidence type="ECO:0000313" key="1">
    <source>
        <dbReference type="EMBL" id="KXO16395.1"/>
    </source>
</evidence>